<dbReference type="EMBL" id="JAIQCJ010001375">
    <property type="protein sequence ID" value="KAJ8790126.1"/>
    <property type="molecule type" value="Genomic_DNA"/>
</dbReference>
<organism evidence="2 3">
    <name type="scientific">Eschrichtius robustus</name>
    <name type="common">California gray whale</name>
    <name type="synonym">Eschrichtius gibbosus</name>
    <dbReference type="NCBI Taxonomy" id="9764"/>
    <lineage>
        <taxon>Eukaryota</taxon>
        <taxon>Metazoa</taxon>
        <taxon>Chordata</taxon>
        <taxon>Craniata</taxon>
        <taxon>Vertebrata</taxon>
        <taxon>Euteleostomi</taxon>
        <taxon>Mammalia</taxon>
        <taxon>Eutheria</taxon>
        <taxon>Laurasiatheria</taxon>
        <taxon>Artiodactyla</taxon>
        <taxon>Whippomorpha</taxon>
        <taxon>Cetacea</taxon>
        <taxon>Mysticeti</taxon>
        <taxon>Eschrichtiidae</taxon>
        <taxon>Eschrichtius</taxon>
    </lineage>
</organism>
<name>A0AB34HEF5_ESCRO</name>
<feature type="region of interest" description="Disordered" evidence="1">
    <location>
        <begin position="72"/>
        <end position="101"/>
    </location>
</feature>
<dbReference type="AlphaFoldDB" id="A0AB34HEF5"/>
<keyword evidence="3" id="KW-1185">Reference proteome</keyword>
<sequence length="189" mass="18940">MDSGRVLSEVALPLCGPARPGTQPDEDGGTLNCTGASLGSRTRLRLPGKLRASEAAGGEVAAAPQRGRLVQGSQPGPALMLGPAAHSPRASPGGEPHSLTLGGTDCASFSAPPDTMPSLPLPASAAAALPASRARPYPVACLPSSTGTPPSLRCAALILASFTFPPPESCRQALPPSGTYAVAKRKCEV</sequence>
<protein>
    <submittedName>
        <fullName evidence="2">Uncharacterized protein</fullName>
    </submittedName>
</protein>
<accession>A0AB34HEF5</accession>
<comment type="caution">
    <text evidence="2">The sequence shown here is derived from an EMBL/GenBank/DDBJ whole genome shotgun (WGS) entry which is preliminary data.</text>
</comment>
<reference evidence="2 3" key="1">
    <citation type="submission" date="2022-11" db="EMBL/GenBank/DDBJ databases">
        <title>Whole genome sequence of Eschrichtius robustus ER-17-0199.</title>
        <authorList>
            <person name="Bruniche-Olsen A."/>
            <person name="Black A.N."/>
            <person name="Fields C.J."/>
            <person name="Walden K."/>
            <person name="Dewoody J.A."/>
        </authorList>
    </citation>
    <scope>NUCLEOTIDE SEQUENCE [LARGE SCALE GENOMIC DNA]</scope>
    <source>
        <strain evidence="2">ER-17-0199</strain>
        <tissue evidence="2">Blubber</tissue>
    </source>
</reference>
<evidence type="ECO:0000256" key="1">
    <source>
        <dbReference type="SAM" id="MobiDB-lite"/>
    </source>
</evidence>
<evidence type="ECO:0000313" key="3">
    <source>
        <dbReference type="Proteomes" id="UP001159641"/>
    </source>
</evidence>
<feature type="region of interest" description="Disordered" evidence="1">
    <location>
        <begin position="12"/>
        <end position="38"/>
    </location>
</feature>
<dbReference type="Proteomes" id="UP001159641">
    <property type="component" value="Unassembled WGS sequence"/>
</dbReference>
<evidence type="ECO:0000313" key="2">
    <source>
        <dbReference type="EMBL" id="KAJ8790126.1"/>
    </source>
</evidence>
<proteinExistence type="predicted"/>
<gene>
    <name evidence="2" type="ORF">J1605_004709</name>
</gene>